<reference evidence="1 2" key="1">
    <citation type="journal article" date="2010" name="Nature">
        <title>Genome sequencing and analysis of the model grass Brachypodium distachyon.</title>
        <authorList>
            <consortium name="International Brachypodium Initiative"/>
        </authorList>
    </citation>
    <scope>NUCLEOTIDE SEQUENCE [LARGE SCALE GENOMIC DNA]</scope>
    <source>
        <strain evidence="1 2">Bd21</strain>
    </source>
</reference>
<organism evidence="1">
    <name type="scientific">Brachypodium distachyon</name>
    <name type="common">Purple false brome</name>
    <name type="synonym">Trachynia distachya</name>
    <dbReference type="NCBI Taxonomy" id="15368"/>
    <lineage>
        <taxon>Eukaryota</taxon>
        <taxon>Viridiplantae</taxon>
        <taxon>Streptophyta</taxon>
        <taxon>Embryophyta</taxon>
        <taxon>Tracheophyta</taxon>
        <taxon>Spermatophyta</taxon>
        <taxon>Magnoliopsida</taxon>
        <taxon>Liliopsida</taxon>
        <taxon>Poales</taxon>
        <taxon>Poaceae</taxon>
        <taxon>BOP clade</taxon>
        <taxon>Pooideae</taxon>
        <taxon>Stipodae</taxon>
        <taxon>Brachypodieae</taxon>
        <taxon>Brachypodium</taxon>
    </lineage>
</organism>
<dbReference type="AlphaFoldDB" id="A0A0Q3FGS9"/>
<dbReference type="Proteomes" id="UP000008810">
    <property type="component" value="Chromosome 3"/>
</dbReference>
<dbReference type="EnsemblPlants" id="KQJ97324">
    <property type="protein sequence ID" value="KQJ97324"/>
    <property type="gene ID" value="BRADI_3g30104v3"/>
</dbReference>
<dbReference type="InParanoid" id="A0A0Q3FGS9"/>
<keyword evidence="3" id="KW-1185">Reference proteome</keyword>
<reference evidence="1" key="2">
    <citation type="submission" date="2017-06" db="EMBL/GenBank/DDBJ databases">
        <title>WGS assembly of Brachypodium distachyon.</title>
        <authorList>
            <consortium name="The International Brachypodium Initiative"/>
            <person name="Lucas S."/>
            <person name="Harmon-Smith M."/>
            <person name="Lail K."/>
            <person name="Tice H."/>
            <person name="Grimwood J."/>
            <person name="Bruce D."/>
            <person name="Barry K."/>
            <person name="Shu S."/>
            <person name="Lindquist E."/>
            <person name="Wang M."/>
            <person name="Pitluck S."/>
            <person name="Vogel J.P."/>
            <person name="Garvin D.F."/>
            <person name="Mockler T.C."/>
            <person name="Schmutz J."/>
            <person name="Rokhsar D."/>
            <person name="Bevan M.W."/>
        </authorList>
    </citation>
    <scope>NUCLEOTIDE SEQUENCE</scope>
    <source>
        <strain evidence="1">Bd21</strain>
    </source>
</reference>
<reference evidence="2" key="3">
    <citation type="submission" date="2018-08" db="UniProtKB">
        <authorList>
            <consortium name="EnsemblPlants"/>
        </authorList>
    </citation>
    <scope>IDENTIFICATION</scope>
    <source>
        <strain evidence="2">cv. Bd21</strain>
    </source>
</reference>
<protein>
    <submittedName>
        <fullName evidence="1 2">Uncharacterized protein</fullName>
    </submittedName>
</protein>
<sequence>MDLLMLYGQFDEGRLIYLCCMDSLMREGRVFLESAMNRRLFFFQKLGDCFLVRNQAPVLVSKNRRLLYRQTRKPFCSDPMKIHWCFFFISTDDMLEYGREGRNPD</sequence>
<evidence type="ECO:0000313" key="1">
    <source>
        <dbReference type="EMBL" id="KQJ97324.1"/>
    </source>
</evidence>
<accession>A0A0Q3FGS9</accession>
<evidence type="ECO:0000313" key="3">
    <source>
        <dbReference type="Proteomes" id="UP000008810"/>
    </source>
</evidence>
<gene>
    <name evidence="1" type="ORF">BRADI_3g30104v3</name>
</gene>
<evidence type="ECO:0000313" key="2">
    <source>
        <dbReference type="EnsemblPlants" id="KQJ97324"/>
    </source>
</evidence>
<name>A0A0Q3FGS9_BRADI</name>
<dbReference type="EMBL" id="CM000882">
    <property type="protein sequence ID" value="KQJ97324.1"/>
    <property type="molecule type" value="Genomic_DNA"/>
</dbReference>
<proteinExistence type="predicted"/>
<dbReference type="Gramene" id="KQJ97324">
    <property type="protein sequence ID" value="KQJ97324"/>
    <property type="gene ID" value="BRADI_3g30104v3"/>
</dbReference>